<feature type="domain" description="Fucosyltransferase C-terminal" evidence="8">
    <location>
        <begin position="170"/>
        <end position="305"/>
    </location>
</feature>
<keyword evidence="5 7" id="KW-0808">Transferase</keyword>
<dbReference type="InterPro" id="IPR038577">
    <property type="entry name" value="GT10-like_C_sf"/>
</dbReference>
<comment type="similarity">
    <text evidence="3 7">Belongs to the glycosyltransferase 10 family.</text>
</comment>
<dbReference type="EnsemblMetazoa" id="PPA43009.1">
    <property type="protein sequence ID" value="PPA43009.1"/>
    <property type="gene ID" value="WBGene00281378"/>
</dbReference>
<dbReference type="GO" id="GO:0046920">
    <property type="term" value="F:alpha-(1-&gt;3)-fucosyltransferase activity"/>
    <property type="evidence" value="ECO:0000318"/>
    <property type="project" value="GO_Central"/>
</dbReference>
<evidence type="ECO:0000256" key="5">
    <source>
        <dbReference type="ARBA" id="ARBA00022679"/>
    </source>
</evidence>
<keyword evidence="6 7" id="KW-0333">Golgi apparatus</keyword>
<keyword evidence="7" id="KW-1133">Transmembrane helix</keyword>
<feature type="transmembrane region" description="Helical" evidence="7">
    <location>
        <begin position="12"/>
        <end position="32"/>
    </location>
</feature>
<keyword evidence="4 7" id="KW-0328">Glycosyltransferase</keyword>
<sequence length="355" mass="40656">MPRQCQVYRNGAFVAAGLFLLYIIYSFLAPIGPIRGGIRSAQLLKQSSTHLLTVEKSRMDARFDRLGPKKADLPVDAHLRPLRQRFRCRLSRIRVTIRFRAGASSNAIDRAWLTRTPENRIRAQRYVFMTMEAPANTFGRLPKDPEQRLLPNNYFNWTMTPLFTSDMSSRNLMLYFNVTIVGGCATTNELKQRCPKGRNCDEEISKYAFVFAGENTACTDYVSEKYWSSNLPPKSVIALDDFESPAAMGDFIWKLVNNKAAYAQYFAWRGDGWTIARLNSEGYRNGYCKLCERLWEEEQTEKVVGPLMPFPCHLTDRRLIGASEGQKIPDVKAWYDRESSCDDGSFVRKWIGVDG</sequence>
<dbReference type="Proteomes" id="UP000005239">
    <property type="component" value="Unassembled WGS sequence"/>
</dbReference>
<evidence type="ECO:0000256" key="2">
    <source>
        <dbReference type="ARBA" id="ARBA00004922"/>
    </source>
</evidence>
<dbReference type="Pfam" id="PF00852">
    <property type="entry name" value="Glyco_transf_10"/>
    <property type="match status" value="1"/>
</dbReference>
<dbReference type="InterPro" id="IPR001503">
    <property type="entry name" value="Glyco_trans_10"/>
</dbReference>
<dbReference type="InterPro" id="IPR055270">
    <property type="entry name" value="Glyco_tran_10_C"/>
</dbReference>
<protein>
    <recommendedName>
        <fullName evidence="7">Fucosyltransferase</fullName>
        <ecNumber evidence="7">2.4.1.-</ecNumber>
    </recommendedName>
</protein>
<evidence type="ECO:0000256" key="3">
    <source>
        <dbReference type="ARBA" id="ARBA00008919"/>
    </source>
</evidence>
<evidence type="ECO:0000256" key="6">
    <source>
        <dbReference type="ARBA" id="ARBA00023034"/>
    </source>
</evidence>
<evidence type="ECO:0000256" key="7">
    <source>
        <dbReference type="RuleBase" id="RU003832"/>
    </source>
</evidence>
<dbReference type="Gene3D" id="3.40.50.11660">
    <property type="entry name" value="Glycosyl transferase family 10, C-terminal domain"/>
    <property type="match status" value="1"/>
</dbReference>
<dbReference type="SUPFAM" id="SSF53756">
    <property type="entry name" value="UDP-Glycosyltransferase/glycogen phosphorylase"/>
    <property type="match status" value="1"/>
</dbReference>
<name>A0A2A6B375_PRIPA</name>
<gene>
    <name evidence="9" type="primary">WBGene00281378</name>
</gene>
<evidence type="ECO:0000256" key="1">
    <source>
        <dbReference type="ARBA" id="ARBA00004323"/>
    </source>
</evidence>
<dbReference type="PANTHER" id="PTHR48438:SF1">
    <property type="entry name" value="ALPHA-(1,3)-FUCOSYLTRANSFERASE C-RELATED"/>
    <property type="match status" value="1"/>
</dbReference>
<evidence type="ECO:0000313" key="9">
    <source>
        <dbReference type="EnsemblMetazoa" id="PPA43009.1"/>
    </source>
</evidence>
<dbReference type="EC" id="2.4.1.-" evidence="7"/>
<comment type="pathway">
    <text evidence="2">Protein modification; protein glycosylation.</text>
</comment>
<dbReference type="PANTHER" id="PTHR48438">
    <property type="entry name" value="ALPHA-(1,3)-FUCOSYLTRANSFERASE C-RELATED"/>
    <property type="match status" value="1"/>
</dbReference>
<dbReference type="GO" id="GO:0032580">
    <property type="term" value="C:Golgi cisterna membrane"/>
    <property type="evidence" value="ECO:0007669"/>
    <property type="project" value="UniProtKB-SubCell"/>
</dbReference>
<dbReference type="OrthoDB" id="427096at2759"/>
<comment type="subcellular location">
    <subcellularLocation>
        <location evidence="1">Golgi apparatus membrane</location>
        <topology evidence="1">Single-pass type II membrane protein</topology>
    </subcellularLocation>
    <subcellularLocation>
        <location evidence="7">Golgi apparatus</location>
        <location evidence="7">Golgi stack membrane</location>
        <topology evidence="7">Single-pass type II membrane protein</topology>
    </subcellularLocation>
</comment>
<evidence type="ECO:0000313" key="10">
    <source>
        <dbReference type="Proteomes" id="UP000005239"/>
    </source>
</evidence>
<organism evidence="9 10">
    <name type="scientific">Pristionchus pacificus</name>
    <name type="common">Parasitic nematode worm</name>
    <dbReference type="NCBI Taxonomy" id="54126"/>
    <lineage>
        <taxon>Eukaryota</taxon>
        <taxon>Metazoa</taxon>
        <taxon>Ecdysozoa</taxon>
        <taxon>Nematoda</taxon>
        <taxon>Chromadorea</taxon>
        <taxon>Rhabditida</taxon>
        <taxon>Rhabditina</taxon>
        <taxon>Diplogasteromorpha</taxon>
        <taxon>Diplogasteroidea</taxon>
        <taxon>Neodiplogasteridae</taxon>
        <taxon>Pristionchus</taxon>
    </lineage>
</organism>
<reference evidence="9" key="2">
    <citation type="submission" date="2022-06" db="UniProtKB">
        <authorList>
            <consortium name="EnsemblMetazoa"/>
        </authorList>
    </citation>
    <scope>IDENTIFICATION</scope>
    <source>
        <strain evidence="9">PS312</strain>
    </source>
</reference>
<keyword evidence="10" id="KW-1185">Reference proteome</keyword>
<reference evidence="10" key="1">
    <citation type="journal article" date="2008" name="Nat. Genet.">
        <title>The Pristionchus pacificus genome provides a unique perspective on nematode lifestyle and parasitism.</title>
        <authorList>
            <person name="Dieterich C."/>
            <person name="Clifton S.W."/>
            <person name="Schuster L.N."/>
            <person name="Chinwalla A."/>
            <person name="Delehaunty K."/>
            <person name="Dinkelacker I."/>
            <person name="Fulton L."/>
            <person name="Fulton R."/>
            <person name="Godfrey J."/>
            <person name="Minx P."/>
            <person name="Mitreva M."/>
            <person name="Roeseler W."/>
            <person name="Tian H."/>
            <person name="Witte H."/>
            <person name="Yang S.P."/>
            <person name="Wilson R.K."/>
            <person name="Sommer R.J."/>
        </authorList>
    </citation>
    <scope>NUCLEOTIDE SEQUENCE [LARGE SCALE GENOMIC DNA]</scope>
    <source>
        <strain evidence="10">PS312</strain>
    </source>
</reference>
<dbReference type="AlphaFoldDB" id="A0A2A6B375"/>
<evidence type="ECO:0000259" key="8">
    <source>
        <dbReference type="Pfam" id="PF00852"/>
    </source>
</evidence>
<proteinExistence type="inferred from homology"/>
<accession>A0A2A6B375</accession>
<accession>A0A8R1V020</accession>
<keyword evidence="7" id="KW-0812">Transmembrane</keyword>
<dbReference type="GO" id="GO:0000139">
    <property type="term" value="C:Golgi membrane"/>
    <property type="evidence" value="ECO:0007669"/>
    <property type="project" value="UniProtKB-SubCell"/>
</dbReference>
<evidence type="ECO:0000256" key="4">
    <source>
        <dbReference type="ARBA" id="ARBA00022676"/>
    </source>
</evidence>
<keyword evidence="7" id="KW-0472">Membrane</keyword>